<evidence type="ECO:0000313" key="4">
    <source>
        <dbReference type="Proteomes" id="UP001152797"/>
    </source>
</evidence>
<feature type="compositionally biased region" description="Basic and acidic residues" evidence="1">
    <location>
        <begin position="541"/>
        <end position="550"/>
    </location>
</feature>
<name>A0A9P1GT87_9DINO</name>
<gene>
    <name evidence="2" type="ORF">C1SCF055_LOCUS44991</name>
</gene>
<dbReference type="AlphaFoldDB" id="A0A9P1GT87"/>
<proteinExistence type="predicted"/>
<evidence type="ECO:0000313" key="2">
    <source>
        <dbReference type="EMBL" id="CAI4020583.1"/>
    </source>
</evidence>
<protein>
    <submittedName>
        <fullName evidence="2">Uncharacterized protein</fullName>
    </submittedName>
</protein>
<feature type="compositionally biased region" description="Acidic residues" evidence="1">
    <location>
        <begin position="517"/>
        <end position="527"/>
    </location>
</feature>
<reference evidence="3" key="2">
    <citation type="submission" date="2024-04" db="EMBL/GenBank/DDBJ databases">
        <authorList>
            <person name="Chen Y."/>
            <person name="Shah S."/>
            <person name="Dougan E. K."/>
            <person name="Thang M."/>
            <person name="Chan C."/>
        </authorList>
    </citation>
    <scope>NUCLEOTIDE SEQUENCE [LARGE SCALE GENOMIC DNA]</scope>
</reference>
<dbReference type="EMBL" id="CAMXCT020006820">
    <property type="protein sequence ID" value="CAL1173958.1"/>
    <property type="molecule type" value="Genomic_DNA"/>
</dbReference>
<feature type="region of interest" description="Disordered" evidence="1">
    <location>
        <begin position="500"/>
        <end position="550"/>
    </location>
</feature>
<sequence length="849" mass="95894">MDLDSNERMQKIYAHFEGVTSEQNLGSYIYNKYSQVIQHLVIDRYRGEPKPDLNLVPRESRDEMWLPLYCFDISPDGKNVYPQNAQFSAHIKEFMTGYRIRLGHVTSDKQTPSAVDYLGHFLQAIELEKRMQKQGQSKPLKDMLNGLCATYNKMAVSKKHKIDSHKRGLIYNLLRAPANFHKLLHSHYDLFRHETSGLPLDILQNDWWVPGSTARADSAKYAGKSQWQEILNVTERITVMWGVRATQDFCRKVGKDSSNKMKKQAQLDEERHQLLFDVCCLWEYLLPKLESTFPKPTVEKCAALFSKGSLDADLGALAKAAEPFEWERISFILELRGECLEDYISQCQDVSKNAQTKSLQAAYNCWAEQLNADGVIFESEQILSEKESAKRRAKLVGQLEACHQKAWKVVSEYLGTSLRLFAGRSADAESTVLPSLAAWLQESISEVPEARSSDDHGLVIWLNLPTAGIIGASKYDFLLTSVTTLLTMMKKNSIALLVHPNRAAQMQPNRNTKKEEDGDMKDEDCLDEGSVKNDPGSDSDSNDRDGAKDEADVRDVRYNLEKDLSAKERNLVVRNVTWVFSKVRRPNPPLPEESIYGKRDGAITGIAVMHMDKANSFRRCSLWNRGVVDNVEMLSRSNMFKPQALIAGKANLPHLGRALTDVQELKQVSGGTHFVEQTLSLCKPATMATTFVIDLHCYDGWPALAVLQEAARDQRIFCASVVLDTKPDGIQQYLANAVYEACRTQSLKLAGFPDFSQYIQGLKDAKPEVQINEYKVCVKRGPRLVVLGALAQQWLQSEQFKLEATNLVEAHNKKFNPDGDFVEEPEVRTICTKKSARAQKNSCGYQKIS</sequence>
<comment type="caution">
    <text evidence="2">The sequence shown here is derived from an EMBL/GenBank/DDBJ whole genome shotgun (WGS) entry which is preliminary data.</text>
</comment>
<dbReference type="EMBL" id="CAMXCT030006820">
    <property type="protein sequence ID" value="CAL4807895.1"/>
    <property type="molecule type" value="Genomic_DNA"/>
</dbReference>
<dbReference type="EMBL" id="CAMXCT010006820">
    <property type="protein sequence ID" value="CAI4020583.1"/>
    <property type="molecule type" value="Genomic_DNA"/>
</dbReference>
<reference evidence="2" key="1">
    <citation type="submission" date="2022-10" db="EMBL/GenBank/DDBJ databases">
        <authorList>
            <person name="Chen Y."/>
            <person name="Dougan E. K."/>
            <person name="Chan C."/>
            <person name="Rhodes N."/>
            <person name="Thang M."/>
        </authorList>
    </citation>
    <scope>NUCLEOTIDE SEQUENCE</scope>
</reference>
<dbReference type="Proteomes" id="UP001152797">
    <property type="component" value="Unassembled WGS sequence"/>
</dbReference>
<accession>A0A9P1GT87</accession>
<keyword evidence="4" id="KW-1185">Reference proteome</keyword>
<evidence type="ECO:0000256" key="1">
    <source>
        <dbReference type="SAM" id="MobiDB-lite"/>
    </source>
</evidence>
<organism evidence="2">
    <name type="scientific">Cladocopium goreaui</name>
    <dbReference type="NCBI Taxonomy" id="2562237"/>
    <lineage>
        <taxon>Eukaryota</taxon>
        <taxon>Sar</taxon>
        <taxon>Alveolata</taxon>
        <taxon>Dinophyceae</taxon>
        <taxon>Suessiales</taxon>
        <taxon>Symbiodiniaceae</taxon>
        <taxon>Cladocopium</taxon>
    </lineage>
</organism>
<evidence type="ECO:0000313" key="3">
    <source>
        <dbReference type="EMBL" id="CAL1173958.1"/>
    </source>
</evidence>